<dbReference type="InterPro" id="IPR036259">
    <property type="entry name" value="MFS_trans_sf"/>
</dbReference>
<organism evidence="6 7">
    <name type="scientific">Aspergillus pseudoustus</name>
    <dbReference type="NCBI Taxonomy" id="1810923"/>
    <lineage>
        <taxon>Eukaryota</taxon>
        <taxon>Fungi</taxon>
        <taxon>Dikarya</taxon>
        <taxon>Ascomycota</taxon>
        <taxon>Pezizomycotina</taxon>
        <taxon>Eurotiomycetes</taxon>
        <taxon>Eurotiomycetidae</taxon>
        <taxon>Eurotiales</taxon>
        <taxon>Aspergillaceae</taxon>
        <taxon>Aspergillus</taxon>
        <taxon>Aspergillus subgen. Nidulantes</taxon>
    </lineage>
</organism>
<dbReference type="InterPro" id="IPR005828">
    <property type="entry name" value="MFS_sugar_transport-like"/>
</dbReference>
<evidence type="ECO:0008006" key="8">
    <source>
        <dbReference type="Google" id="ProtNLM"/>
    </source>
</evidence>
<dbReference type="EMBL" id="JBFXLU010000053">
    <property type="protein sequence ID" value="KAL2847875.1"/>
    <property type="molecule type" value="Genomic_DNA"/>
</dbReference>
<comment type="caution">
    <text evidence="6">The sequence shown here is derived from an EMBL/GenBank/DDBJ whole genome shotgun (WGS) entry which is preliminary data.</text>
</comment>
<dbReference type="Proteomes" id="UP001610446">
    <property type="component" value="Unassembled WGS sequence"/>
</dbReference>
<protein>
    <recommendedName>
        <fullName evidence="8">Major facilitator superfamily (MFS) profile domain-containing protein</fullName>
    </recommendedName>
</protein>
<dbReference type="InterPro" id="IPR050360">
    <property type="entry name" value="MFS_Sugar_Transporters"/>
</dbReference>
<evidence type="ECO:0000256" key="2">
    <source>
        <dbReference type="ARBA" id="ARBA00022692"/>
    </source>
</evidence>
<keyword evidence="3 5" id="KW-1133">Transmembrane helix</keyword>
<evidence type="ECO:0000313" key="6">
    <source>
        <dbReference type="EMBL" id="KAL2847875.1"/>
    </source>
</evidence>
<keyword evidence="4 5" id="KW-0472">Membrane</keyword>
<gene>
    <name evidence="6" type="ORF">BJY01DRAFT_246640</name>
</gene>
<comment type="subcellular location">
    <subcellularLocation>
        <location evidence="1">Membrane</location>
        <topology evidence="1">Multi-pass membrane protein</topology>
    </subcellularLocation>
</comment>
<dbReference type="PANTHER" id="PTHR48022:SF46">
    <property type="entry name" value="SUGAR TRANSPORTER, PUTATIVE (AFU_ORTHOLOGUE AFUA_1G11830)-RELATED"/>
    <property type="match status" value="1"/>
</dbReference>
<sequence>MNVRVQAVGMCSQMEGVASIIFQQFFPKFYENEGLKSFFLFFMTCNMFLTVFVWFMIPETKKVLLEEMDTLFGGPSHVQSGVILLQQSKEGALVLEPSRGEKEEVEFASVAAGAPAVGEKTEKQ</sequence>
<reference evidence="6 7" key="1">
    <citation type="submission" date="2024-07" db="EMBL/GenBank/DDBJ databases">
        <title>Section-level genome sequencing and comparative genomics of Aspergillus sections Usti and Cavernicolus.</title>
        <authorList>
            <consortium name="Lawrence Berkeley National Laboratory"/>
            <person name="Nybo J.L."/>
            <person name="Vesth T.C."/>
            <person name="Theobald S."/>
            <person name="Frisvad J.C."/>
            <person name="Larsen T.O."/>
            <person name="Kjaerboelling I."/>
            <person name="Rothschild-Mancinelli K."/>
            <person name="Lyhne E.K."/>
            <person name="Kogle M.E."/>
            <person name="Barry K."/>
            <person name="Clum A."/>
            <person name="Na H."/>
            <person name="Ledsgaard L."/>
            <person name="Lin J."/>
            <person name="Lipzen A."/>
            <person name="Kuo A."/>
            <person name="Riley R."/>
            <person name="Mondo S."/>
            <person name="Labutti K."/>
            <person name="Haridas S."/>
            <person name="Pangalinan J."/>
            <person name="Salamov A.A."/>
            <person name="Simmons B.A."/>
            <person name="Magnuson J.K."/>
            <person name="Chen J."/>
            <person name="Drula E."/>
            <person name="Henrissat B."/>
            <person name="Wiebenga A."/>
            <person name="Lubbers R.J."/>
            <person name="Gomes A.C."/>
            <person name="Makela M.R."/>
            <person name="Stajich J."/>
            <person name="Grigoriev I.V."/>
            <person name="Mortensen U.H."/>
            <person name="De Vries R.P."/>
            <person name="Baker S.E."/>
            <person name="Andersen M.R."/>
        </authorList>
    </citation>
    <scope>NUCLEOTIDE SEQUENCE [LARGE SCALE GENOMIC DNA]</scope>
    <source>
        <strain evidence="6 7">CBS 123904</strain>
    </source>
</reference>
<keyword evidence="2 5" id="KW-0812">Transmembrane</keyword>
<dbReference type="Pfam" id="PF00083">
    <property type="entry name" value="Sugar_tr"/>
    <property type="match status" value="1"/>
</dbReference>
<evidence type="ECO:0000256" key="3">
    <source>
        <dbReference type="ARBA" id="ARBA00022989"/>
    </source>
</evidence>
<feature type="transmembrane region" description="Helical" evidence="5">
    <location>
        <begin position="38"/>
        <end position="57"/>
    </location>
</feature>
<dbReference type="SUPFAM" id="SSF103473">
    <property type="entry name" value="MFS general substrate transporter"/>
    <property type="match status" value="1"/>
</dbReference>
<dbReference type="Gene3D" id="1.20.1250.20">
    <property type="entry name" value="MFS general substrate transporter like domains"/>
    <property type="match status" value="1"/>
</dbReference>
<evidence type="ECO:0000256" key="1">
    <source>
        <dbReference type="ARBA" id="ARBA00004141"/>
    </source>
</evidence>
<keyword evidence="7" id="KW-1185">Reference proteome</keyword>
<accession>A0ABR4K6D4</accession>
<dbReference type="PANTHER" id="PTHR48022">
    <property type="entry name" value="PLASTIDIC GLUCOSE TRANSPORTER 4"/>
    <property type="match status" value="1"/>
</dbReference>
<evidence type="ECO:0000256" key="4">
    <source>
        <dbReference type="ARBA" id="ARBA00023136"/>
    </source>
</evidence>
<proteinExistence type="predicted"/>
<name>A0ABR4K6D4_9EURO</name>
<evidence type="ECO:0000313" key="7">
    <source>
        <dbReference type="Proteomes" id="UP001610446"/>
    </source>
</evidence>
<evidence type="ECO:0000256" key="5">
    <source>
        <dbReference type="SAM" id="Phobius"/>
    </source>
</evidence>